<evidence type="ECO:0000313" key="2">
    <source>
        <dbReference type="Proteomes" id="UP001064048"/>
    </source>
</evidence>
<protein>
    <submittedName>
        <fullName evidence="1">Uncharacterized protein</fullName>
    </submittedName>
</protein>
<proteinExistence type="predicted"/>
<organism evidence="1 2">
    <name type="scientific">Choristoneura fumiferana</name>
    <name type="common">Spruce budworm moth</name>
    <name type="synonym">Archips fumiferana</name>
    <dbReference type="NCBI Taxonomy" id="7141"/>
    <lineage>
        <taxon>Eukaryota</taxon>
        <taxon>Metazoa</taxon>
        <taxon>Ecdysozoa</taxon>
        <taxon>Arthropoda</taxon>
        <taxon>Hexapoda</taxon>
        <taxon>Insecta</taxon>
        <taxon>Pterygota</taxon>
        <taxon>Neoptera</taxon>
        <taxon>Endopterygota</taxon>
        <taxon>Lepidoptera</taxon>
        <taxon>Glossata</taxon>
        <taxon>Ditrysia</taxon>
        <taxon>Tortricoidea</taxon>
        <taxon>Tortricidae</taxon>
        <taxon>Tortricinae</taxon>
        <taxon>Choristoneura</taxon>
    </lineage>
</organism>
<keyword evidence="2" id="KW-1185">Reference proteome</keyword>
<sequence length="404" mass="43998">MSSEGAEGGGGGGGAARAPAPVRYCAVYTCLHNYKTHPHLAYFSIPTPPKRRLKWLKKIRRMDILRNGKVSGYHRVCEVHFKPEDIGRTASGARKRLLARAAPALRLPHGDTFVTVHEPPPPRAAPSPPPPPPPPPPTVALRARTLAASRLEVFQYVDNTPRRPARTRPRPDDRPAQRRPPAPPAAPATPLADFFAACDRHLTRTWPSSMAQLRPRDGETSGGLHELGVRLLAGAPAAYRALAPTLGLPPPRALRRPHGAGPAELLALRVARMTDTEKHCTVGLHVVAVRPRLYYDITGDRIIGLHEVDGLQEPWPARRCAVLTARALFGAWTQPVAACCLAEQDGLRAWTDGVLRRLLAAGLRVRALVADPTWPPRAGPTWTPRNPSSASTDTRFTSCTIRLD</sequence>
<evidence type="ECO:0000313" key="1">
    <source>
        <dbReference type="EMBL" id="KAI8425465.1"/>
    </source>
</evidence>
<dbReference type="Proteomes" id="UP001064048">
    <property type="component" value="Chromosome 11"/>
</dbReference>
<reference evidence="1 2" key="1">
    <citation type="journal article" date="2022" name="Genome Biol. Evol.">
        <title>The Spruce Budworm Genome: Reconstructing the Evolutionary History of Antifreeze Proteins.</title>
        <authorList>
            <person name="Beliveau C."/>
            <person name="Gagne P."/>
            <person name="Picq S."/>
            <person name="Vernygora O."/>
            <person name="Keeling C.I."/>
            <person name="Pinkney K."/>
            <person name="Doucet D."/>
            <person name="Wen F."/>
            <person name="Johnston J.S."/>
            <person name="Maaroufi H."/>
            <person name="Boyle B."/>
            <person name="Laroche J."/>
            <person name="Dewar K."/>
            <person name="Juretic N."/>
            <person name="Blackburn G."/>
            <person name="Nisole A."/>
            <person name="Brunet B."/>
            <person name="Brandao M."/>
            <person name="Lumley L."/>
            <person name="Duan J."/>
            <person name="Quan G."/>
            <person name="Lucarotti C.J."/>
            <person name="Roe A.D."/>
            <person name="Sperling F.A.H."/>
            <person name="Levesque R.C."/>
            <person name="Cusson M."/>
        </authorList>
    </citation>
    <scope>NUCLEOTIDE SEQUENCE [LARGE SCALE GENOMIC DNA]</scope>
    <source>
        <strain evidence="1">Glfc:IPQL:Cfum</strain>
    </source>
</reference>
<accession>A0ACC0JMW5</accession>
<dbReference type="EMBL" id="CM046111">
    <property type="protein sequence ID" value="KAI8425465.1"/>
    <property type="molecule type" value="Genomic_DNA"/>
</dbReference>
<gene>
    <name evidence="1" type="ORF">MSG28_007210</name>
</gene>
<comment type="caution">
    <text evidence="1">The sequence shown here is derived from an EMBL/GenBank/DDBJ whole genome shotgun (WGS) entry which is preliminary data.</text>
</comment>
<name>A0ACC0JMW5_CHOFU</name>